<sequence>MRKPSEKKNGALHAPRMLRGLGRDGPDVSEELWSRAQLVGETAASESVDQARSEDVFQPSEVVGLPTFINRLALKSHRGNSQCGTRGGSCEIDPSTAKYDLAFKACGCRCNRGHLKKDLDWRPPLNPHREAHNGHNNRPQDGPNGNGVLQANNHHQKKKRRNRNNNVGQQIPMLGLRLVQGSHHGDCTAQAQNQGPGSLRDRAGSMSSTGSSPCSSESPSSPVNGMSSSASSASSTGEGLTGGRGARRKTVGFDFQHCERIRHGSDGNGIFSRRPDFSSFNVLPKRKINSYHIKFVQAATSWLDRCSRQGGWGVVSGRSPDPGDGPCTEDEGEGPSSD</sequence>
<dbReference type="InterPro" id="IPR026066">
    <property type="entry name" value="Headcase"/>
</dbReference>
<organism evidence="4">
    <name type="scientific">Cyprideis torosa</name>
    <dbReference type="NCBI Taxonomy" id="163714"/>
    <lineage>
        <taxon>Eukaryota</taxon>
        <taxon>Metazoa</taxon>
        <taxon>Ecdysozoa</taxon>
        <taxon>Arthropoda</taxon>
        <taxon>Crustacea</taxon>
        <taxon>Oligostraca</taxon>
        <taxon>Ostracoda</taxon>
        <taxon>Podocopa</taxon>
        <taxon>Podocopida</taxon>
        <taxon>Cytherocopina</taxon>
        <taxon>Cytheroidea</taxon>
        <taxon>Cytherideidae</taxon>
        <taxon>Cyprideis</taxon>
    </lineage>
</organism>
<feature type="compositionally biased region" description="Acidic residues" evidence="1">
    <location>
        <begin position="327"/>
        <end position="338"/>
    </location>
</feature>
<feature type="domain" description="Headcase middle" evidence="3">
    <location>
        <begin position="264"/>
        <end position="297"/>
    </location>
</feature>
<feature type="compositionally biased region" description="Basic and acidic residues" evidence="1">
    <location>
        <begin position="117"/>
        <end position="133"/>
    </location>
</feature>
<dbReference type="PANTHER" id="PTHR13425:SF3">
    <property type="entry name" value="HEADCASE PROTEIN HOMOLOG"/>
    <property type="match status" value="1"/>
</dbReference>
<dbReference type="Pfam" id="PF16002">
    <property type="entry name" value="Headcase"/>
    <property type="match status" value="1"/>
</dbReference>
<feature type="region of interest" description="Disordered" evidence="1">
    <location>
        <begin position="310"/>
        <end position="338"/>
    </location>
</feature>
<accession>A0A7R8WL21</accession>
<evidence type="ECO:0000313" key="4">
    <source>
        <dbReference type="EMBL" id="CAD7230979.1"/>
    </source>
</evidence>
<proteinExistence type="predicted"/>
<protein>
    <submittedName>
        <fullName evidence="4">Uncharacterized protein</fullName>
    </submittedName>
</protein>
<dbReference type="Pfam" id="PF15353">
    <property type="entry name" value="HECA_N"/>
    <property type="match status" value="1"/>
</dbReference>
<feature type="compositionally biased region" description="Basic residues" evidence="1">
    <location>
        <begin position="154"/>
        <end position="163"/>
    </location>
</feature>
<gene>
    <name evidence="4" type="ORF">CTOB1V02_LOCUS8834</name>
</gene>
<evidence type="ECO:0000256" key="1">
    <source>
        <dbReference type="SAM" id="MobiDB-lite"/>
    </source>
</evidence>
<evidence type="ECO:0000259" key="2">
    <source>
        <dbReference type="Pfam" id="PF15353"/>
    </source>
</evidence>
<dbReference type="InterPro" id="IPR031947">
    <property type="entry name" value="Headcase_mid"/>
</dbReference>
<dbReference type="InterPro" id="IPR054537">
    <property type="entry name" value="HECA_N"/>
</dbReference>
<feature type="compositionally biased region" description="Low complexity" evidence="1">
    <location>
        <begin position="204"/>
        <end position="238"/>
    </location>
</feature>
<feature type="region of interest" description="Disordered" evidence="1">
    <location>
        <begin position="117"/>
        <end position="167"/>
    </location>
</feature>
<feature type="domain" description="Headcase N-terminal" evidence="2">
    <location>
        <begin position="98"/>
        <end position="121"/>
    </location>
</feature>
<dbReference type="OrthoDB" id="10012848at2759"/>
<feature type="region of interest" description="Disordered" evidence="1">
    <location>
        <begin position="1"/>
        <end position="26"/>
    </location>
</feature>
<dbReference type="AlphaFoldDB" id="A0A7R8WL21"/>
<feature type="region of interest" description="Disordered" evidence="1">
    <location>
        <begin position="186"/>
        <end position="247"/>
    </location>
</feature>
<evidence type="ECO:0000259" key="3">
    <source>
        <dbReference type="Pfam" id="PF16002"/>
    </source>
</evidence>
<reference evidence="4" key="1">
    <citation type="submission" date="2020-11" db="EMBL/GenBank/DDBJ databases">
        <authorList>
            <person name="Tran Van P."/>
        </authorList>
    </citation>
    <scope>NUCLEOTIDE SEQUENCE</scope>
</reference>
<name>A0A7R8WL21_9CRUS</name>
<dbReference type="EMBL" id="OB663102">
    <property type="protein sequence ID" value="CAD7230979.1"/>
    <property type="molecule type" value="Genomic_DNA"/>
</dbReference>
<dbReference type="PANTHER" id="PTHR13425">
    <property type="entry name" value="HEADCASE PROTEIN"/>
    <property type="match status" value="1"/>
</dbReference>